<dbReference type="GO" id="GO:0004601">
    <property type="term" value="F:peroxidase activity"/>
    <property type="evidence" value="ECO:0007669"/>
    <property type="project" value="UniProtKB-KW"/>
</dbReference>
<proteinExistence type="predicted"/>
<dbReference type="AlphaFoldDB" id="A0A6G0TF22"/>
<dbReference type="FunFam" id="1.10.640.10:FF:000009">
    <property type="entry name" value="Peroxidase, isoform B"/>
    <property type="match status" value="1"/>
</dbReference>
<organism evidence="5 6">
    <name type="scientific">Aphis glycines</name>
    <name type="common">Soybean aphid</name>
    <dbReference type="NCBI Taxonomy" id="307491"/>
    <lineage>
        <taxon>Eukaryota</taxon>
        <taxon>Metazoa</taxon>
        <taxon>Ecdysozoa</taxon>
        <taxon>Arthropoda</taxon>
        <taxon>Hexapoda</taxon>
        <taxon>Insecta</taxon>
        <taxon>Pterygota</taxon>
        <taxon>Neoptera</taxon>
        <taxon>Paraneoptera</taxon>
        <taxon>Hemiptera</taxon>
        <taxon>Sternorrhyncha</taxon>
        <taxon>Aphidomorpha</taxon>
        <taxon>Aphidoidea</taxon>
        <taxon>Aphididae</taxon>
        <taxon>Aphidini</taxon>
        <taxon>Aphis</taxon>
        <taxon>Aphis</taxon>
    </lineage>
</organism>
<feature type="binding site" description="axial binding residue" evidence="2">
    <location>
        <position position="445"/>
    </location>
    <ligand>
        <name>heme b</name>
        <dbReference type="ChEBI" id="CHEBI:60344"/>
    </ligand>
    <ligandPart>
        <name>Fe</name>
        <dbReference type="ChEBI" id="CHEBI:18248"/>
    </ligandPart>
</feature>
<dbReference type="PROSITE" id="PS50292">
    <property type="entry name" value="PEROXIDASE_3"/>
    <property type="match status" value="1"/>
</dbReference>
<dbReference type="InterPro" id="IPR010255">
    <property type="entry name" value="Haem_peroxidase_sf"/>
</dbReference>
<dbReference type="SUPFAM" id="SSF48113">
    <property type="entry name" value="Heme-dependent peroxidases"/>
    <property type="match status" value="1"/>
</dbReference>
<dbReference type="Pfam" id="PF03098">
    <property type="entry name" value="An_peroxidase"/>
    <property type="match status" value="1"/>
</dbReference>
<sequence>MSLNKMVVLLTASLFCSAAAIFHQPYYPAADPYNFTGYLPQESYGQPLVASPYQAPQPGFGFAPSPASSGLGPRPGPNNFGEIPTAPQGAGCQPPIGPCPNNKYRTIDGSCNNLRYTNWGIPNSKYARLLPPKYSDGIHAPPTSVSGEPLPGSRLISIVMFPDVPIPDPVWTLITMTWGQIVTHDMSMSMGTTQANRNIFIQFLLFTERHSIRCCDDNGRLLSNNPDVHCFPITIPEDDPVFSKFHRECMNFVRSTTDQETGCNAGNKPAEQLVVVSHWMDASFVYGSSQRLADTLREGIGGRLRVEFRDGRPWPPAAANKSAVCDQQTDEEPCYQFGDRRANQNPQLTVLQILFLREHNRIATVLSHINPHWDDETLYQESRRVLIAEFQHINYHEWLPIILGTENMLKYGLLYKTKGYTNDYKENVDPSVINAHAHAAFRYFHSSIQGQFHLIGEDRNLLSAVRLSDYFNRPTIIEKGYNFDHLSRGLTTQSQEEVDPFFTSEITDFLFRAGRPFGRDLRAIDVQRGRDHGLASYNDYREFCGLPRAHKFEDFSDYIDVERIEKLALLYNHPDDVDLSVGGSLEAHVPNTLAGPTFLCLLTEQFYRTKVSDRYFYELGGQVGSFTPEQLNEIRKSSVSRIFCDNSDDLHTIQPQGFLKISEKNPLVSCNDYDRIPSIDLNFWKEEAYSHAAPQYGYQEEYKKK</sequence>
<feature type="chain" id="PRO_5026243898" description="Peroxidase" evidence="4">
    <location>
        <begin position="21"/>
        <end position="705"/>
    </location>
</feature>
<keyword evidence="6" id="KW-1185">Reference proteome</keyword>
<evidence type="ECO:0000256" key="2">
    <source>
        <dbReference type="PIRSR" id="PIRSR619791-2"/>
    </source>
</evidence>
<gene>
    <name evidence="5" type="ORF">AGLY_010647</name>
</gene>
<evidence type="ECO:0000256" key="4">
    <source>
        <dbReference type="SAM" id="SignalP"/>
    </source>
</evidence>
<dbReference type="GO" id="GO:0006979">
    <property type="term" value="P:response to oxidative stress"/>
    <property type="evidence" value="ECO:0007669"/>
    <property type="project" value="InterPro"/>
</dbReference>
<keyword evidence="1" id="KW-0575">Peroxidase</keyword>
<dbReference type="PANTHER" id="PTHR11475">
    <property type="entry name" value="OXIDASE/PEROXIDASE"/>
    <property type="match status" value="1"/>
</dbReference>
<dbReference type="InterPro" id="IPR019791">
    <property type="entry name" value="Haem_peroxidase_animal"/>
</dbReference>
<dbReference type="OrthoDB" id="823504at2759"/>
<evidence type="ECO:0000313" key="5">
    <source>
        <dbReference type="EMBL" id="KAE9531441.1"/>
    </source>
</evidence>
<reference evidence="5 6" key="1">
    <citation type="submission" date="2019-08" db="EMBL/GenBank/DDBJ databases">
        <title>The genome of the soybean aphid Biotype 1, its phylome, world population structure and adaptation to the North American continent.</title>
        <authorList>
            <person name="Giordano R."/>
            <person name="Donthu R.K."/>
            <person name="Hernandez A.G."/>
            <person name="Wright C.L."/>
            <person name="Zimin A.V."/>
        </authorList>
    </citation>
    <scope>NUCLEOTIDE SEQUENCE [LARGE SCALE GENOMIC DNA]</scope>
    <source>
        <tissue evidence="5">Whole aphids</tissue>
    </source>
</reference>
<dbReference type="Proteomes" id="UP000475862">
    <property type="component" value="Unassembled WGS sequence"/>
</dbReference>
<name>A0A6G0TF22_APHGL</name>
<dbReference type="CDD" id="cd09823">
    <property type="entry name" value="peroxinectin_like"/>
    <property type="match status" value="1"/>
</dbReference>
<evidence type="ECO:0000313" key="6">
    <source>
        <dbReference type="Proteomes" id="UP000475862"/>
    </source>
</evidence>
<comment type="caution">
    <text evidence="5">The sequence shown here is derived from an EMBL/GenBank/DDBJ whole genome shotgun (WGS) entry which is preliminary data.</text>
</comment>
<dbReference type="InterPro" id="IPR037120">
    <property type="entry name" value="Haem_peroxidase_sf_animal"/>
</dbReference>
<evidence type="ECO:0000256" key="1">
    <source>
        <dbReference type="ARBA" id="ARBA00022559"/>
    </source>
</evidence>
<keyword evidence="2" id="KW-0408">Iron</keyword>
<dbReference type="Gene3D" id="1.10.640.10">
    <property type="entry name" value="Haem peroxidase domain superfamily, animal type"/>
    <property type="match status" value="1"/>
</dbReference>
<dbReference type="GO" id="GO:0020037">
    <property type="term" value="F:heme binding"/>
    <property type="evidence" value="ECO:0007669"/>
    <property type="project" value="InterPro"/>
</dbReference>
<dbReference type="PANTHER" id="PTHR11475:SF86">
    <property type="entry name" value="PEROXIDASE"/>
    <property type="match status" value="1"/>
</dbReference>
<dbReference type="PRINTS" id="PR00457">
    <property type="entry name" value="ANPEROXIDASE"/>
</dbReference>
<keyword evidence="4" id="KW-0732">Signal</keyword>
<dbReference type="EMBL" id="VYZN01000041">
    <property type="protein sequence ID" value="KAE9531441.1"/>
    <property type="molecule type" value="Genomic_DNA"/>
</dbReference>
<feature type="region of interest" description="Disordered" evidence="3">
    <location>
        <begin position="62"/>
        <end position="94"/>
    </location>
</feature>
<evidence type="ECO:0008006" key="7">
    <source>
        <dbReference type="Google" id="ProtNLM"/>
    </source>
</evidence>
<keyword evidence="2" id="KW-0479">Metal-binding</keyword>
<accession>A0A6G0TF22</accession>
<keyword evidence="2" id="KW-0349">Heme</keyword>
<feature type="signal peptide" evidence="4">
    <location>
        <begin position="1"/>
        <end position="20"/>
    </location>
</feature>
<protein>
    <recommendedName>
        <fullName evidence="7">Peroxidase</fullName>
    </recommendedName>
</protein>
<evidence type="ECO:0000256" key="3">
    <source>
        <dbReference type="SAM" id="MobiDB-lite"/>
    </source>
</evidence>
<dbReference type="GO" id="GO:0046872">
    <property type="term" value="F:metal ion binding"/>
    <property type="evidence" value="ECO:0007669"/>
    <property type="project" value="UniProtKB-KW"/>
</dbReference>
<keyword evidence="1" id="KW-0560">Oxidoreductase</keyword>